<dbReference type="KEGG" id="bhc:JFL75_03990"/>
<dbReference type="InterPro" id="IPR034660">
    <property type="entry name" value="DinB/YfiT-like"/>
</dbReference>
<keyword evidence="2" id="KW-1185">Reference proteome</keyword>
<organism evidence="1 2">
    <name type="scientific">Breznakiella homolactica</name>
    <dbReference type="NCBI Taxonomy" id="2798577"/>
    <lineage>
        <taxon>Bacteria</taxon>
        <taxon>Pseudomonadati</taxon>
        <taxon>Spirochaetota</taxon>
        <taxon>Spirochaetia</taxon>
        <taxon>Spirochaetales</taxon>
        <taxon>Breznakiellaceae</taxon>
        <taxon>Breznakiella</taxon>
    </lineage>
</organism>
<dbReference type="SUPFAM" id="SSF109854">
    <property type="entry name" value="DinB/YfiT-like putative metalloenzymes"/>
    <property type="match status" value="1"/>
</dbReference>
<dbReference type="EMBL" id="CP067089">
    <property type="protein sequence ID" value="QQO10087.1"/>
    <property type="molecule type" value="Genomic_DNA"/>
</dbReference>
<proteinExistence type="predicted"/>
<dbReference type="AlphaFoldDB" id="A0A7T7XPN5"/>
<dbReference type="Proteomes" id="UP000595917">
    <property type="component" value="Chromosome"/>
</dbReference>
<evidence type="ECO:0000313" key="2">
    <source>
        <dbReference type="Proteomes" id="UP000595917"/>
    </source>
</evidence>
<reference evidence="1" key="1">
    <citation type="submission" date="2021-01" db="EMBL/GenBank/DDBJ databases">
        <title>Description of Breznakiella homolactica.</title>
        <authorList>
            <person name="Song Y."/>
            <person name="Brune A."/>
        </authorList>
    </citation>
    <scope>NUCLEOTIDE SEQUENCE</scope>
    <source>
        <strain evidence="1">RmG30</strain>
    </source>
</reference>
<protein>
    <recommendedName>
        <fullName evidence="3">DinB family protein</fullName>
    </recommendedName>
</protein>
<sequence>MISEPKVYEEQIESFFEMMERYAPVSGVVLNSDAWSLKEMVGHLIDSASNNHQRFIRLQTEKELRFPPYDAESWKTISHAQSCDYSCLITLWKSYNLYLLHIIKNADPKSLSNVWISEKGEKPLDSIIEDFFRHLEWHRELFLKRAAEIEAAGQPGNS</sequence>
<gene>
    <name evidence="1" type="ORF">JFL75_03990</name>
</gene>
<dbReference type="Gene3D" id="1.20.120.450">
    <property type="entry name" value="dinb family like domain"/>
    <property type="match status" value="1"/>
</dbReference>
<name>A0A7T7XPN5_9SPIR</name>
<evidence type="ECO:0000313" key="1">
    <source>
        <dbReference type="EMBL" id="QQO10087.1"/>
    </source>
</evidence>
<evidence type="ECO:0008006" key="3">
    <source>
        <dbReference type="Google" id="ProtNLM"/>
    </source>
</evidence>
<accession>A0A7T7XPN5</accession>
<dbReference type="RefSeq" id="WP_215627391.1">
    <property type="nucleotide sequence ID" value="NZ_CP067089.2"/>
</dbReference>